<dbReference type="OrthoDB" id="9811969at2"/>
<dbReference type="EMBL" id="PXXU01000040">
    <property type="protein sequence ID" value="PSJ16669.1"/>
    <property type="molecule type" value="Genomic_DNA"/>
</dbReference>
<keyword evidence="3 5" id="KW-1133">Transmembrane helix</keyword>
<evidence type="ECO:0000256" key="2">
    <source>
        <dbReference type="ARBA" id="ARBA00022692"/>
    </source>
</evidence>
<protein>
    <submittedName>
        <fullName evidence="6">Isoprenylcysteine carboxylmethyltransferase family protein</fullName>
    </submittedName>
</protein>
<evidence type="ECO:0000256" key="4">
    <source>
        <dbReference type="ARBA" id="ARBA00023136"/>
    </source>
</evidence>
<feature type="transmembrane region" description="Helical" evidence="5">
    <location>
        <begin position="92"/>
        <end position="122"/>
    </location>
</feature>
<dbReference type="Proteomes" id="UP000241912">
    <property type="component" value="Unassembled WGS sequence"/>
</dbReference>
<evidence type="ECO:0000313" key="6">
    <source>
        <dbReference type="EMBL" id="PSJ16669.1"/>
    </source>
</evidence>
<dbReference type="AlphaFoldDB" id="A0A2P7NTA8"/>
<name>A0A2P7NTA8_9PROT</name>
<dbReference type="GO" id="GO:0032259">
    <property type="term" value="P:methylation"/>
    <property type="evidence" value="ECO:0007669"/>
    <property type="project" value="UniProtKB-KW"/>
</dbReference>
<dbReference type="InterPro" id="IPR007318">
    <property type="entry name" value="Phopholipid_MeTrfase"/>
</dbReference>
<organism evidence="6 7">
    <name type="scientific">Nitrosomonas supralitoralis</name>
    <dbReference type="NCBI Taxonomy" id="2116706"/>
    <lineage>
        <taxon>Bacteria</taxon>
        <taxon>Pseudomonadati</taxon>
        <taxon>Pseudomonadota</taxon>
        <taxon>Betaproteobacteria</taxon>
        <taxon>Nitrosomonadales</taxon>
        <taxon>Nitrosomonadaceae</taxon>
        <taxon>Nitrosomonas</taxon>
    </lineage>
</organism>
<evidence type="ECO:0000256" key="5">
    <source>
        <dbReference type="SAM" id="Phobius"/>
    </source>
</evidence>
<dbReference type="Gene3D" id="1.20.120.1630">
    <property type="match status" value="1"/>
</dbReference>
<evidence type="ECO:0000256" key="1">
    <source>
        <dbReference type="ARBA" id="ARBA00004127"/>
    </source>
</evidence>
<feature type="transmembrane region" description="Helical" evidence="5">
    <location>
        <begin position="39"/>
        <end position="61"/>
    </location>
</feature>
<dbReference type="GO" id="GO:0008168">
    <property type="term" value="F:methyltransferase activity"/>
    <property type="evidence" value="ECO:0007669"/>
    <property type="project" value="UniProtKB-KW"/>
</dbReference>
<proteinExistence type="predicted"/>
<keyword evidence="7" id="KW-1185">Reference proteome</keyword>
<dbReference type="GO" id="GO:0012505">
    <property type="term" value="C:endomembrane system"/>
    <property type="evidence" value="ECO:0007669"/>
    <property type="project" value="UniProtKB-SubCell"/>
</dbReference>
<accession>A0A2P7NTA8</accession>
<keyword evidence="6" id="KW-0489">Methyltransferase</keyword>
<feature type="transmembrane region" description="Helical" evidence="5">
    <location>
        <begin position="12"/>
        <end position="33"/>
    </location>
</feature>
<gene>
    <name evidence="6" type="ORF">C7H79_12250</name>
</gene>
<evidence type="ECO:0000256" key="3">
    <source>
        <dbReference type="ARBA" id="ARBA00022989"/>
    </source>
</evidence>
<sequence length="153" mass="17192">MQFLNLKIPPALVMLLFMVAMWFVAETYAWAAVQIPSRVSIALALVLTSTMLIIVAAKAFFAAKTTVNPILPQSSTAIVTTGIYKFSRNPMYLGFLLILIGWAVFLGNVLGALFLPFFVLYMNRFQIIPEECVLLKKFGSEYAVYLATVRRWI</sequence>
<keyword evidence="2 5" id="KW-0812">Transmembrane</keyword>
<comment type="caution">
    <text evidence="6">The sequence shown here is derived from an EMBL/GenBank/DDBJ whole genome shotgun (WGS) entry which is preliminary data.</text>
</comment>
<dbReference type="RefSeq" id="WP_106707547.1">
    <property type="nucleotide sequence ID" value="NZ_PXXU01000040.1"/>
</dbReference>
<keyword evidence="4 5" id="KW-0472">Membrane</keyword>
<reference evidence="6 7" key="1">
    <citation type="submission" date="2018-03" db="EMBL/GenBank/DDBJ databases">
        <title>Draft genome of Nitrosomonas supralitoralis APG5.</title>
        <authorList>
            <person name="Urakawa H."/>
            <person name="Lopez J.V."/>
        </authorList>
    </citation>
    <scope>NUCLEOTIDE SEQUENCE [LARGE SCALE GENOMIC DNA]</scope>
    <source>
        <strain evidence="6 7">APG5</strain>
    </source>
</reference>
<comment type="subcellular location">
    <subcellularLocation>
        <location evidence="1">Endomembrane system</location>
        <topology evidence="1">Multi-pass membrane protein</topology>
    </subcellularLocation>
</comment>
<dbReference type="PANTHER" id="PTHR12714:SF24">
    <property type="entry name" value="SLR1182 PROTEIN"/>
    <property type="match status" value="1"/>
</dbReference>
<dbReference type="PANTHER" id="PTHR12714">
    <property type="entry name" value="PROTEIN-S ISOPRENYLCYSTEINE O-METHYLTRANSFERASE"/>
    <property type="match status" value="1"/>
</dbReference>
<evidence type="ECO:0000313" key="7">
    <source>
        <dbReference type="Proteomes" id="UP000241912"/>
    </source>
</evidence>
<keyword evidence="6" id="KW-0808">Transferase</keyword>
<dbReference type="Pfam" id="PF04191">
    <property type="entry name" value="PEMT"/>
    <property type="match status" value="1"/>
</dbReference>